<keyword evidence="11" id="KW-1185">Reference proteome</keyword>
<dbReference type="CDD" id="cd13959">
    <property type="entry name" value="PT_UbiA_COQ2"/>
    <property type="match status" value="1"/>
</dbReference>
<dbReference type="GO" id="GO:0005743">
    <property type="term" value="C:mitochondrial inner membrane"/>
    <property type="evidence" value="ECO:0007669"/>
    <property type="project" value="TreeGrafter"/>
</dbReference>
<feature type="transmembrane region" description="Helical" evidence="9">
    <location>
        <begin position="279"/>
        <end position="301"/>
    </location>
</feature>
<sequence length="311" mass="33578">MSKAGLISFRAHGSPTFSFAVCPPAALLLICFPHMFGVLHAAIIHGYPIFHVLRVSLVLLGGSFFCNNASHAWNDLIEAPIDALIERTRTRPIPRGAVSRTAALLFTITQALGAAAFLLLLPAEAAIAAIPNIAGTAYYPFSKRHSYFPQLVLGFCLSWGILVGGSALGVAKIWMDTSTLCLLTASISWVVIFDTIYAHQDLADDVKVGVKSTAVLFQNHSRAFLWCLVIGMSASLVASGYYGHMSLLYYVFAVGGSLWSVATMVMSVELNDPASCWKWFSQGFLLTGSAILCGLVMEFVARREETSDLCS</sequence>
<keyword evidence="7 9" id="KW-1133">Transmembrane helix</keyword>
<keyword evidence="5" id="KW-0808">Transferase</keyword>
<keyword evidence="8 9" id="KW-0472">Membrane</keyword>
<accession>A0AAI8YNW0</accession>
<feature type="transmembrane region" description="Helical" evidence="9">
    <location>
        <begin position="147"/>
        <end position="168"/>
    </location>
</feature>
<evidence type="ECO:0000256" key="4">
    <source>
        <dbReference type="ARBA" id="ARBA00005985"/>
    </source>
</evidence>
<dbReference type="InterPro" id="IPR000537">
    <property type="entry name" value="UbiA_prenyltransferase"/>
</dbReference>
<evidence type="ECO:0000256" key="5">
    <source>
        <dbReference type="ARBA" id="ARBA00022679"/>
    </source>
</evidence>
<comment type="pathway">
    <text evidence="3">Secondary metabolite biosynthesis; terpenoid biosynthesis.</text>
</comment>
<evidence type="ECO:0000256" key="9">
    <source>
        <dbReference type="SAM" id="Phobius"/>
    </source>
</evidence>
<evidence type="ECO:0000256" key="2">
    <source>
        <dbReference type="ARBA" id="ARBA00004141"/>
    </source>
</evidence>
<evidence type="ECO:0000256" key="6">
    <source>
        <dbReference type="ARBA" id="ARBA00022692"/>
    </source>
</evidence>
<comment type="caution">
    <text evidence="10">The sequence shown here is derived from an EMBL/GenBank/DDBJ whole genome shotgun (WGS) entry which is preliminary data.</text>
</comment>
<dbReference type="PANTHER" id="PTHR11048">
    <property type="entry name" value="PRENYLTRANSFERASES"/>
    <property type="match status" value="1"/>
</dbReference>
<dbReference type="GO" id="GO:0006744">
    <property type="term" value="P:ubiquinone biosynthetic process"/>
    <property type="evidence" value="ECO:0007669"/>
    <property type="project" value="TreeGrafter"/>
</dbReference>
<evidence type="ECO:0000256" key="3">
    <source>
        <dbReference type="ARBA" id="ARBA00004721"/>
    </source>
</evidence>
<name>A0AAI8YNW0_9PEZI</name>
<evidence type="ECO:0000256" key="7">
    <source>
        <dbReference type="ARBA" id="ARBA00022989"/>
    </source>
</evidence>
<dbReference type="AlphaFoldDB" id="A0AAI8YNW0"/>
<protein>
    <submittedName>
        <fullName evidence="10">Uu.00g072980.m01.CDS01</fullName>
    </submittedName>
</protein>
<dbReference type="PANTHER" id="PTHR11048:SF28">
    <property type="entry name" value="4-HYDROXYBENZOATE POLYPRENYLTRANSFERASE, MITOCHONDRIAL"/>
    <property type="match status" value="1"/>
</dbReference>
<dbReference type="EMBL" id="CAUWAG010000018">
    <property type="protein sequence ID" value="CAJ2511673.1"/>
    <property type="molecule type" value="Genomic_DNA"/>
</dbReference>
<comment type="similarity">
    <text evidence="4">Belongs to the UbiA prenyltransferase family.</text>
</comment>
<feature type="transmembrane region" description="Helical" evidence="9">
    <location>
        <begin position="49"/>
        <end position="66"/>
    </location>
</feature>
<comment type="cofactor">
    <cofactor evidence="1">
        <name>Mg(2+)</name>
        <dbReference type="ChEBI" id="CHEBI:18420"/>
    </cofactor>
</comment>
<evidence type="ECO:0000256" key="8">
    <source>
        <dbReference type="ARBA" id="ARBA00023136"/>
    </source>
</evidence>
<feature type="transmembrane region" description="Helical" evidence="9">
    <location>
        <begin position="21"/>
        <end position="43"/>
    </location>
</feature>
<dbReference type="InterPro" id="IPR039653">
    <property type="entry name" value="Prenyltransferase"/>
</dbReference>
<organism evidence="10 11">
    <name type="scientific">Anthostomella pinea</name>
    <dbReference type="NCBI Taxonomy" id="933095"/>
    <lineage>
        <taxon>Eukaryota</taxon>
        <taxon>Fungi</taxon>
        <taxon>Dikarya</taxon>
        <taxon>Ascomycota</taxon>
        <taxon>Pezizomycotina</taxon>
        <taxon>Sordariomycetes</taxon>
        <taxon>Xylariomycetidae</taxon>
        <taxon>Xylariales</taxon>
        <taxon>Xylariaceae</taxon>
        <taxon>Anthostomella</taxon>
    </lineage>
</organism>
<evidence type="ECO:0000313" key="10">
    <source>
        <dbReference type="EMBL" id="CAJ2511673.1"/>
    </source>
</evidence>
<feature type="transmembrane region" description="Helical" evidence="9">
    <location>
        <begin position="247"/>
        <end position="267"/>
    </location>
</feature>
<feature type="transmembrane region" description="Helical" evidence="9">
    <location>
        <begin position="180"/>
        <end position="198"/>
    </location>
</feature>
<dbReference type="Proteomes" id="UP001295740">
    <property type="component" value="Unassembled WGS sequence"/>
</dbReference>
<evidence type="ECO:0000256" key="1">
    <source>
        <dbReference type="ARBA" id="ARBA00001946"/>
    </source>
</evidence>
<proteinExistence type="inferred from homology"/>
<dbReference type="Pfam" id="PF01040">
    <property type="entry name" value="UbiA"/>
    <property type="match status" value="1"/>
</dbReference>
<dbReference type="InterPro" id="IPR044878">
    <property type="entry name" value="UbiA_sf"/>
</dbReference>
<evidence type="ECO:0000313" key="11">
    <source>
        <dbReference type="Proteomes" id="UP001295740"/>
    </source>
</evidence>
<dbReference type="GO" id="GO:0008412">
    <property type="term" value="F:4-hydroxybenzoate polyprenyltransferase activity"/>
    <property type="evidence" value="ECO:0007669"/>
    <property type="project" value="TreeGrafter"/>
</dbReference>
<reference evidence="10" key="1">
    <citation type="submission" date="2023-10" db="EMBL/GenBank/DDBJ databases">
        <authorList>
            <person name="Hackl T."/>
        </authorList>
    </citation>
    <scope>NUCLEOTIDE SEQUENCE</scope>
</reference>
<keyword evidence="6 9" id="KW-0812">Transmembrane</keyword>
<dbReference type="Gene3D" id="1.10.357.140">
    <property type="entry name" value="UbiA prenyltransferase"/>
    <property type="match status" value="1"/>
</dbReference>
<gene>
    <name evidence="10" type="ORF">KHLLAP_LOCUS12141</name>
</gene>
<feature type="transmembrane region" description="Helical" evidence="9">
    <location>
        <begin position="223"/>
        <end position="242"/>
    </location>
</feature>
<comment type="subcellular location">
    <subcellularLocation>
        <location evidence="2">Membrane</location>
        <topology evidence="2">Multi-pass membrane protein</topology>
    </subcellularLocation>
</comment>